<accession>A0ACC3STY2</accession>
<dbReference type="EMBL" id="MU971433">
    <property type="protein sequence ID" value="KAK9235060.1"/>
    <property type="molecule type" value="Genomic_DNA"/>
</dbReference>
<evidence type="ECO:0000313" key="1">
    <source>
        <dbReference type="EMBL" id="KAK9235060.1"/>
    </source>
</evidence>
<comment type="caution">
    <text evidence="1">The sequence shown here is derived from an EMBL/GenBank/DDBJ whole genome shotgun (WGS) entry which is preliminary data.</text>
</comment>
<gene>
    <name evidence="1" type="ORF">V1525DRAFT_411054</name>
</gene>
<reference evidence="2" key="1">
    <citation type="journal article" date="2024" name="Front. Bioeng. Biotechnol.">
        <title>Genome-scale model development and genomic sequencing of the oleaginous clade Lipomyces.</title>
        <authorList>
            <person name="Czajka J.J."/>
            <person name="Han Y."/>
            <person name="Kim J."/>
            <person name="Mondo S.J."/>
            <person name="Hofstad B.A."/>
            <person name="Robles A."/>
            <person name="Haridas S."/>
            <person name="Riley R."/>
            <person name="LaButti K."/>
            <person name="Pangilinan J."/>
            <person name="Andreopoulos W."/>
            <person name="Lipzen A."/>
            <person name="Yan J."/>
            <person name="Wang M."/>
            <person name="Ng V."/>
            <person name="Grigoriev I.V."/>
            <person name="Spatafora J.W."/>
            <person name="Magnuson J.K."/>
            <person name="Baker S.E."/>
            <person name="Pomraning K.R."/>
        </authorList>
    </citation>
    <scope>NUCLEOTIDE SEQUENCE [LARGE SCALE GENOMIC DNA]</scope>
    <source>
        <strain evidence="2">CBS 7786</strain>
    </source>
</reference>
<keyword evidence="1" id="KW-0436">Ligase</keyword>
<dbReference type="Proteomes" id="UP001433508">
    <property type="component" value="Unassembled WGS sequence"/>
</dbReference>
<keyword evidence="1" id="KW-0030">Aminoacyl-tRNA synthetase</keyword>
<evidence type="ECO:0000313" key="2">
    <source>
        <dbReference type="Proteomes" id="UP001433508"/>
    </source>
</evidence>
<name>A0ACC3STY2_LIPKO</name>
<proteinExistence type="predicted"/>
<protein>
    <submittedName>
        <fullName evidence="1">tRNA synthetases class II core domain (F)-domain-containing protein</fullName>
    </submittedName>
</protein>
<keyword evidence="2" id="KW-1185">Reference proteome</keyword>
<sequence length="492" mass="55852">MWDLQHTILHTLDKGPIADTAISFPDVETTTVQGALSSLASRSMVVFQPIEQEFWTLTAEAQEIIEKGSHEYRLLDEVTKSLDGLKLADVPKILGAAGKLGQLRAFKNGWVKKDGDKLVSNVSEKPEDATAKDLKTIEETGTLADNKELAELRKRKLINKGKKLSYTVDKGPEFALEIKKLETDLTPEMIQSGLWKSATFKPYNFDAEGAPTPSGALHPLNKVREEFRQIFFAMGFTEMATNQYVESGFWNFDTLFVPQQHPARDLQDTFYIKDPIEADEPEDKIYWENIHQVHEDGAFGSIGYRYPWSAKESLRLVLRTHTTAVSARVLHKLAQDPKPARFFSIDRVFRNEAVDATHLAEFHQIEGVIADYGLTLGDLIGFMDRFFKRMGVNKLRFKPAYNPYTEPSMEIFAWHAGLNKWIEIGNSGMFRPEMLESMGLPKDLRVHGFGLSLERPTMIKYKLTNIRDLVGHKVNLDFIESNPAVRLDEDLV</sequence>
<organism evidence="1 2">
    <name type="scientific">Lipomyces kononenkoae</name>
    <name type="common">Yeast</name>
    <dbReference type="NCBI Taxonomy" id="34357"/>
    <lineage>
        <taxon>Eukaryota</taxon>
        <taxon>Fungi</taxon>
        <taxon>Dikarya</taxon>
        <taxon>Ascomycota</taxon>
        <taxon>Saccharomycotina</taxon>
        <taxon>Lipomycetes</taxon>
        <taxon>Lipomycetales</taxon>
        <taxon>Lipomycetaceae</taxon>
        <taxon>Lipomyces</taxon>
    </lineage>
</organism>